<organism evidence="4 5">
    <name type="scientific">Brucella cytisi</name>
    <dbReference type="NCBI Taxonomy" id="407152"/>
    <lineage>
        <taxon>Bacteria</taxon>
        <taxon>Pseudomonadati</taxon>
        <taxon>Pseudomonadota</taxon>
        <taxon>Alphaproteobacteria</taxon>
        <taxon>Hyphomicrobiales</taxon>
        <taxon>Brucellaceae</taxon>
        <taxon>Brucella/Ochrobactrum group</taxon>
        <taxon>Brucella</taxon>
    </lineage>
</organism>
<dbReference type="NCBIfam" id="NF033542">
    <property type="entry name" value="transpos_IS110"/>
    <property type="match status" value="1"/>
</dbReference>
<comment type="caution">
    <text evidence="4">The sequence shown here is derived from an EMBL/GenBank/DDBJ whole genome shotgun (WGS) entry which is preliminary data.</text>
</comment>
<evidence type="ECO:0000259" key="3">
    <source>
        <dbReference type="Pfam" id="PF02371"/>
    </source>
</evidence>
<feature type="domain" description="Transposase IS110-like N-terminal" evidence="2">
    <location>
        <begin position="9"/>
        <end position="156"/>
    </location>
</feature>
<dbReference type="Pfam" id="PF01548">
    <property type="entry name" value="DEDD_Tnp_IS110"/>
    <property type="match status" value="1"/>
</dbReference>
<evidence type="ECO:0000256" key="1">
    <source>
        <dbReference type="SAM" id="Coils"/>
    </source>
</evidence>
<keyword evidence="5" id="KW-1185">Reference proteome</keyword>
<evidence type="ECO:0000313" key="4">
    <source>
        <dbReference type="EMBL" id="OIS90207.1"/>
    </source>
</evidence>
<accession>A0A1J6HPW9</accession>
<dbReference type="RefSeq" id="WP_071634670.1">
    <property type="nucleotide sequence ID" value="NZ_MOEC01000080.1"/>
</dbReference>
<protein>
    <submittedName>
        <fullName evidence="4">IS110 family transposase</fullName>
    </submittedName>
</protein>
<dbReference type="GO" id="GO:0006313">
    <property type="term" value="P:DNA transposition"/>
    <property type="evidence" value="ECO:0007669"/>
    <property type="project" value="InterPro"/>
</dbReference>
<dbReference type="InterPro" id="IPR003346">
    <property type="entry name" value="Transposase_20"/>
</dbReference>
<feature type="domain" description="Transposase IS116/IS110/IS902 C-terminal" evidence="3">
    <location>
        <begin position="225"/>
        <end position="297"/>
    </location>
</feature>
<dbReference type="InterPro" id="IPR047650">
    <property type="entry name" value="Transpos_IS110"/>
</dbReference>
<evidence type="ECO:0000313" key="5">
    <source>
        <dbReference type="Proteomes" id="UP000182985"/>
    </source>
</evidence>
<evidence type="ECO:0000259" key="2">
    <source>
        <dbReference type="Pfam" id="PF01548"/>
    </source>
</evidence>
<dbReference type="AlphaFoldDB" id="A0A1J6HPW9"/>
<proteinExistence type="predicted"/>
<keyword evidence="1" id="KW-0175">Coiled coil</keyword>
<reference evidence="4 5" key="1">
    <citation type="submission" date="2016-10" db="EMBL/GenBank/DDBJ databases">
        <title>The Draft Genome Sequence of the Potato Rhizosphere Bacteria Ochrobactrum sp. IPA7.2.</title>
        <authorList>
            <person name="Gogoleva N.E."/>
            <person name="Khlopko Y.A."/>
            <person name="Burygin G.L."/>
            <person name="Plotnikov A.O."/>
        </authorList>
    </citation>
    <scope>NUCLEOTIDE SEQUENCE [LARGE SCALE GENOMIC DNA]</scope>
    <source>
        <strain evidence="4 5">IPA7.2</strain>
    </source>
</reference>
<dbReference type="Pfam" id="PF02371">
    <property type="entry name" value="Transposase_20"/>
    <property type="match status" value="1"/>
</dbReference>
<name>A0A1J6HPW9_9HYPH</name>
<dbReference type="Proteomes" id="UP000182985">
    <property type="component" value="Unassembled WGS sequence"/>
</dbReference>
<dbReference type="PANTHER" id="PTHR33055:SF3">
    <property type="entry name" value="PUTATIVE TRANSPOSASE FOR IS117-RELATED"/>
    <property type="match status" value="1"/>
</dbReference>
<dbReference type="InterPro" id="IPR002525">
    <property type="entry name" value="Transp_IS110-like_N"/>
</dbReference>
<dbReference type="PANTHER" id="PTHR33055">
    <property type="entry name" value="TRANSPOSASE FOR INSERTION SEQUENCE ELEMENT IS1111A"/>
    <property type="match status" value="1"/>
</dbReference>
<feature type="coiled-coil region" evidence="1">
    <location>
        <begin position="183"/>
        <end position="217"/>
    </location>
</feature>
<dbReference type="GO" id="GO:0003677">
    <property type="term" value="F:DNA binding"/>
    <property type="evidence" value="ECO:0007669"/>
    <property type="project" value="InterPro"/>
</dbReference>
<dbReference type="EMBL" id="MOEC01000080">
    <property type="protein sequence ID" value="OIS90207.1"/>
    <property type="molecule type" value="Genomic_DNA"/>
</dbReference>
<dbReference type="OrthoDB" id="8261795at2"/>
<dbReference type="GO" id="GO:0004803">
    <property type="term" value="F:transposase activity"/>
    <property type="evidence" value="ECO:0007669"/>
    <property type="project" value="InterPro"/>
</dbReference>
<sequence>MVDDIALYVGLDVSKEKIAIGLAEAGRKGEVRYYGEIANRADAVRKFVDKLAGRHGRLCLCYEAGPTGYGLYRQLCDLGHECLVVAPSLVPTRPGPQIKTDRRDAVALAALLRAGELSSIWVPDETHEAMRDLCRAREAAVSDLRRARQHLLSFLLRHGRVFEGRSHWSKAHRNWLATQRFDHRAQQIAMEEYIRAIEQIEERRYRLTRQMLELLQDWSLNPIVEAIQALRGVAQISAVTLVSEIGDFRRFSNPRQFMAWLGLVPKEHSTGASVSRGSITKAGNTRARRMLVEGAWTYRLPARVGQEILKRSEGLPEDIRAIAWKAQVRLCQRYRRMQAGGRPTNIVIVAIARELAAFVWAIATTVPITPTKAA</sequence>
<gene>
    <name evidence="4" type="ORF">BLA27_28030</name>
</gene>